<dbReference type="PROSITE" id="PS51387">
    <property type="entry name" value="FAD_PCMH"/>
    <property type="match status" value="1"/>
</dbReference>
<dbReference type="InterPro" id="IPR016171">
    <property type="entry name" value="Vanillyl_alc_oxidase_C-sub2"/>
</dbReference>
<dbReference type="EMBL" id="BAAAMU010000143">
    <property type="protein sequence ID" value="GAA1685348.1"/>
    <property type="molecule type" value="Genomic_DNA"/>
</dbReference>
<dbReference type="Gene3D" id="1.10.45.10">
    <property type="entry name" value="Vanillyl-alcohol Oxidase, Chain A, domain 4"/>
    <property type="match status" value="1"/>
</dbReference>
<gene>
    <name evidence="14" type="ORF">GCM10009733_097590</name>
</gene>
<dbReference type="InterPro" id="IPR017900">
    <property type="entry name" value="4Fe4S_Fe_S_CS"/>
</dbReference>
<dbReference type="SUPFAM" id="SSF55103">
    <property type="entry name" value="FAD-linked oxidases, C-terminal domain"/>
    <property type="match status" value="1"/>
</dbReference>
<name>A0ABP4TBS9_9ACTN</name>
<accession>A0ABP4TBS9</accession>
<keyword evidence="8" id="KW-0408">Iron</keyword>
<dbReference type="InterPro" id="IPR016169">
    <property type="entry name" value="FAD-bd_PCMH_sub2"/>
</dbReference>
<dbReference type="PROSITE" id="PS51379">
    <property type="entry name" value="4FE4S_FER_2"/>
    <property type="match status" value="1"/>
</dbReference>
<evidence type="ECO:0000259" key="12">
    <source>
        <dbReference type="PROSITE" id="PS51379"/>
    </source>
</evidence>
<feature type="compositionally biased region" description="Low complexity" evidence="11">
    <location>
        <begin position="1125"/>
        <end position="1135"/>
    </location>
</feature>
<dbReference type="SUPFAM" id="SSF46548">
    <property type="entry name" value="alpha-helical ferredoxin"/>
    <property type="match status" value="1"/>
</dbReference>
<evidence type="ECO:0000313" key="15">
    <source>
        <dbReference type="Proteomes" id="UP001500064"/>
    </source>
</evidence>
<comment type="similarity">
    <text evidence="2">Belongs to the FAD-binding oxidoreductase/transferase type 4 family.</text>
</comment>
<feature type="domain" description="4Fe-4S ferredoxin-type" evidence="12">
    <location>
        <begin position="523"/>
        <end position="554"/>
    </location>
</feature>
<dbReference type="InterPro" id="IPR017896">
    <property type="entry name" value="4Fe4S_Fe-S-bd"/>
</dbReference>
<comment type="caution">
    <text evidence="14">The sequence shown here is derived from an EMBL/GenBank/DDBJ whole genome shotgun (WGS) entry which is preliminary data.</text>
</comment>
<evidence type="ECO:0000256" key="1">
    <source>
        <dbReference type="ARBA" id="ARBA00001974"/>
    </source>
</evidence>
<reference evidence="15" key="1">
    <citation type="journal article" date="2019" name="Int. J. Syst. Evol. Microbiol.">
        <title>The Global Catalogue of Microorganisms (GCM) 10K type strain sequencing project: providing services to taxonomists for standard genome sequencing and annotation.</title>
        <authorList>
            <consortium name="The Broad Institute Genomics Platform"/>
            <consortium name="The Broad Institute Genome Sequencing Center for Infectious Disease"/>
            <person name="Wu L."/>
            <person name="Ma J."/>
        </authorList>
    </citation>
    <scope>NUCLEOTIDE SEQUENCE [LARGE SCALE GENOMIC DNA]</scope>
    <source>
        <strain evidence="15">JCM 13929</strain>
    </source>
</reference>
<protein>
    <recommendedName>
        <fullName evidence="10">D-lactate dehydrogenase (cytochrome)</fullName>
        <ecNumber evidence="10">1.1.2.4</ecNumber>
    </recommendedName>
</protein>
<keyword evidence="5" id="KW-0274">FAD</keyword>
<evidence type="ECO:0000256" key="8">
    <source>
        <dbReference type="ARBA" id="ARBA00023004"/>
    </source>
</evidence>
<dbReference type="Gene3D" id="1.10.1060.10">
    <property type="entry name" value="Alpha-helical ferredoxin"/>
    <property type="match status" value="1"/>
</dbReference>
<evidence type="ECO:0000256" key="2">
    <source>
        <dbReference type="ARBA" id="ARBA00008000"/>
    </source>
</evidence>
<dbReference type="InterPro" id="IPR009051">
    <property type="entry name" value="Helical_ferredxn"/>
</dbReference>
<dbReference type="Pfam" id="PF01565">
    <property type="entry name" value="FAD_binding_4"/>
    <property type="match status" value="1"/>
</dbReference>
<feature type="domain" description="FAD-binding PCMH-type" evidence="13">
    <location>
        <begin position="37"/>
        <end position="261"/>
    </location>
</feature>
<evidence type="ECO:0000256" key="6">
    <source>
        <dbReference type="ARBA" id="ARBA00022946"/>
    </source>
</evidence>
<proteinExistence type="inferred from homology"/>
<keyword evidence="7" id="KW-0560">Oxidoreductase</keyword>
<feature type="region of interest" description="Disordered" evidence="11">
    <location>
        <begin position="664"/>
        <end position="690"/>
    </location>
</feature>
<evidence type="ECO:0000256" key="7">
    <source>
        <dbReference type="ARBA" id="ARBA00023002"/>
    </source>
</evidence>
<dbReference type="EC" id="1.1.2.4" evidence="10"/>
<dbReference type="Gene3D" id="3.30.465.10">
    <property type="match status" value="1"/>
</dbReference>
<dbReference type="InterPro" id="IPR006094">
    <property type="entry name" value="Oxid_FAD_bind_N"/>
</dbReference>
<keyword evidence="6" id="KW-0809">Transit peptide</keyword>
<dbReference type="InterPro" id="IPR004113">
    <property type="entry name" value="FAD-bd_oxidored_4_C"/>
</dbReference>
<dbReference type="SUPFAM" id="SSF56176">
    <property type="entry name" value="FAD-binding/transporter-associated domain-like"/>
    <property type="match status" value="1"/>
</dbReference>
<dbReference type="Pfam" id="PF02754">
    <property type="entry name" value="CCG"/>
    <property type="match status" value="1"/>
</dbReference>
<dbReference type="InterPro" id="IPR016164">
    <property type="entry name" value="FAD-linked_Oxase-like_C"/>
</dbReference>
<dbReference type="Pfam" id="PF02913">
    <property type="entry name" value="FAD-oxidase_C"/>
    <property type="match status" value="1"/>
</dbReference>
<dbReference type="PANTHER" id="PTHR11748">
    <property type="entry name" value="D-LACTATE DEHYDROGENASE"/>
    <property type="match status" value="1"/>
</dbReference>
<evidence type="ECO:0000256" key="10">
    <source>
        <dbReference type="ARBA" id="ARBA00038897"/>
    </source>
</evidence>
<dbReference type="Gene3D" id="3.30.70.2740">
    <property type="match status" value="1"/>
</dbReference>
<keyword evidence="15" id="KW-1185">Reference proteome</keyword>
<keyword evidence="4" id="KW-0479">Metal-binding</keyword>
<keyword evidence="3" id="KW-0285">Flavoprotein</keyword>
<evidence type="ECO:0000259" key="13">
    <source>
        <dbReference type="PROSITE" id="PS51387"/>
    </source>
</evidence>
<evidence type="ECO:0000256" key="3">
    <source>
        <dbReference type="ARBA" id="ARBA00022630"/>
    </source>
</evidence>
<dbReference type="PANTHER" id="PTHR11748:SF111">
    <property type="entry name" value="D-LACTATE DEHYDROGENASE, MITOCHONDRIAL-RELATED"/>
    <property type="match status" value="1"/>
</dbReference>
<organism evidence="14 15">
    <name type="scientific">Nonomuraea maheshkhaliensis</name>
    <dbReference type="NCBI Taxonomy" id="419590"/>
    <lineage>
        <taxon>Bacteria</taxon>
        <taxon>Bacillati</taxon>
        <taxon>Actinomycetota</taxon>
        <taxon>Actinomycetes</taxon>
        <taxon>Streptosporangiales</taxon>
        <taxon>Streptosporangiaceae</taxon>
        <taxon>Nonomuraea</taxon>
    </lineage>
</organism>
<evidence type="ECO:0000256" key="5">
    <source>
        <dbReference type="ARBA" id="ARBA00022827"/>
    </source>
</evidence>
<sequence length="1153" mass="121650">MKAPDSAVLDTVEAAVPGIARTRAGDRLGMAHDASHYLLTPQAVLVPESAEQVAALLRTGLPLTFRSGGTSLSGQGVSEHLLVDTRRHFRGIEVLDGGERVRVQPGAVLRQVNARLAPYGRKLGPDPASESACTIGGVVANNSSGMTCGTHANTYRTLESMTVVLPSGTVIDTGAPDADERLRALEPAIVGGLARLRDRVRGDAESVRRITAQFSLKNTMGYGLNSLLDHDSPAQILAHLIIGSEGTLGFVAEAVFRTVPAHRLAATGLLVLPTLREAMAAMPELVAAGPAAVELLDAESLRVAQTDPKADDVLRSLDVAGHAALLVEWQESDADLLTERERAAERAFAGLRLSVPARLGREAGVRAALWHIRKGLYASVAGARPSGTTALLEDVAVPVPVLADLCDDLTELFAKHRYERSVIFGHAKDGNLHFMLNERFGTELQRYADFTEDMVEAVLGRGGTLKAEHGTGRVMAPFVRRQYGDELYDVMREIKRLCDPAGTLNPGVVLTDRDDAHLRDLKQVVTVEPEVDRCVECGYCEPVCPSRDLTTTPRQRIVLRREMAAAEAAGDHALVRALEADYGYDAVDTCAVDGMCATACPVLINTGDLTKRLRAERHGRAAKQGWNSAAKHWDGLTRAMNLALDAAAATPPALPEAGSRAARALAGPKTVPQWTRDLPRGGTRRRPVPAADPDAVYLPSCLNTMFAPAGDGPGVMTAFQRLAARAGITLRVPAEIAGLCCGTPWSSKGYADGHETMAGRVRDALARATRDGRVPVVTDAASCTEGYAHLVPDLKVLDAVAYTAEHLLPRLPAARRLPSLALHPTCSSTRLGLDAAIASIARAVAEEVVIPEGWQCCAFAGDRGLLHPELTASATRAEAAAVTAGDFAAHASVNRTCELGMTRATGKPYQHLLELLDQATAPPSCQAVTVLSGGHRIAEPEPAGPSGHEADAEPRLAVPEAVPGEGPERLLAPGAGGRVDGGDRASVARLRDAEVHLADPDLLPRVLGVRLAAVHDHARPEPRHVERCVAADLLVQEAERGGGRQQQRGVPGETDHLAGQAAVRGVDGPAAGIVQPDEPGGPAEQFGEPGAGGVIGGDRAIQPAERHGDRLARGLGDLQIGPARGGEQQAAAVEVARQDRDHPGVVAQPDVRT</sequence>
<evidence type="ECO:0000256" key="4">
    <source>
        <dbReference type="ARBA" id="ARBA00022723"/>
    </source>
</evidence>
<dbReference type="InterPro" id="IPR036318">
    <property type="entry name" value="FAD-bd_PCMH-like_sf"/>
</dbReference>
<dbReference type="PROSITE" id="PS00198">
    <property type="entry name" value="4FE4S_FER_1"/>
    <property type="match status" value="1"/>
</dbReference>
<comment type="cofactor">
    <cofactor evidence="1">
        <name>FAD</name>
        <dbReference type="ChEBI" id="CHEBI:57692"/>
    </cofactor>
</comment>
<evidence type="ECO:0000256" key="9">
    <source>
        <dbReference type="ARBA" id="ARBA00023014"/>
    </source>
</evidence>
<dbReference type="InterPro" id="IPR004017">
    <property type="entry name" value="Cys_rich_dom"/>
</dbReference>
<evidence type="ECO:0000313" key="14">
    <source>
        <dbReference type="EMBL" id="GAA1685348.1"/>
    </source>
</evidence>
<dbReference type="InterPro" id="IPR016166">
    <property type="entry name" value="FAD-bd_PCMH"/>
</dbReference>
<feature type="region of interest" description="Disordered" evidence="11">
    <location>
        <begin position="1124"/>
        <end position="1153"/>
    </location>
</feature>
<evidence type="ECO:0000256" key="11">
    <source>
        <dbReference type="SAM" id="MobiDB-lite"/>
    </source>
</evidence>
<dbReference type="Proteomes" id="UP001500064">
    <property type="component" value="Unassembled WGS sequence"/>
</dbReference>
<dbReference type="Pfam" id="PF13183">
    <property type="entry name" value="Fer4_8"/>
    <property type="match status" value="1"/>
</dbReference>
<keyword evidence="9" id="KW-0411">Iron-sulfur</keyword>